<dbReference type="InterPro" id="IPR002136">
    <property type="entry name" value="Ribosomal_uL4"/>
</dbReference>
<dbReference type="HAMAP" id="MF_01328_B">
    <property type="entry name" value="Ribosomal_uL4_B"/>
    <property type="match status" value="1"/>
</dbReference>
<dbReference type="GO" id="GO:1990904">
    <property type="term" value="C:ribonucleoprotein complex"/>
    <property type="evidence" value="ECO:0007669"/>
    <property type="project" value="UniProtKB-KW"/>
</dbReference>
<dbReference type="Proteomes" id="UP000198310">
    <property type="component" value="Unassembled WGS sequence"/>
</dbReference>
<feature type="region of interest" description="Disordered" evidence="6">
    <location>
        <begin position="45"/>
        <end position="77"/>
    </location>
</feature>
<protein>
    <recommendedName>
        <fullName evidence="4 5">Large ribosomal subunit protein uL4</fullName>
    </recommendedName>
</protein>
<comment type="function">
    <text evidence="5">One of the primary rRNA binding proteins, this protein initially binds near the 5'-end of the 23S rRNA. It is important during the early stages of 50S assembly. It makes multiple contacts with different domains of the 23S rRNA in the assembled 50S subunit and ribosome.</text>
</comment>
<keyword evidence="5" id="KW-0699">rRNA-binding</keyword>
<dbReference type="NCBIfam" id="TIGR03953">
    <property type="entry name" value="rplD_bact"/>
    <property type="match status" value="1"/>
</dbReference>
<dbReference type="GO" id="GO:0005840">
    <property type="term" value="C:ribosome"/>
    <property type="evidence" value="ECO:0007669"/>
    <property type="project" value="UniProtKB-KW"/>
</dbReference>
<keyword evidence="8" id="KW-1185">Reference proteome</keyword>
<sequence length="212" mass="23082">MELSVYNIKGEDTGRKVTLSDAIFGLEPNEHVMYLDVKQYLANQRQGTHKSKQRNEVHGTTKKLKKQKGTGGARAGSMKSGVFVGGGRMFGPQPRDYGFKLNKKTKRLARLSALSSLAKDGKVALVENITLSAPKTKEFLNILNGLKLNNGKKTLLVTGSVDKNVVLSARNIQKVSVATPVALNTHDLLNTDTLLLSEDGLTALEQLYTTAE</sequence>
<keyword evidence="2 5" id="KW-0689">Ribosomal protein</keyword>
<dbReference type="InterPro" id="IPR013005">
    <property type="entry name" value="Ribosomal_uL4-like"/>
</dbReference>
<accession>A0A238WI27</accession>
<evidence type="ECO:0000256" key="2">
    <source>
        <dbReference type="ARBA" id="ARBA00022980"/>
    </source>
</evidence>
<dbReference type="PANTHER" id="PTHR10746:SF6">
    <property type="entry name" value="LARGE RIBOSOMAL SUBUNIT PROTEIN UL4M"/>
    <property type="match status" value="1"/>
</dbReference>
<dbReference type="GO" id="GO:0006412">
    <property type="term" value="P:translation"/>
    <property type="evidence" value="ECO:0007669"/>
    <property type="project" value="UniProtKB-UniRule"/>
</dbReference>
<dbReference type="InterPro" id="IPR023574">
    <property type="entry name" value="Ribosomal_uL4_dom_sf"/>
</dbReference>
<evidence type="ECO:0000256" key="4">
    <source>
        <dbReference type="ARBA" id="ARBA00035244"/>
    </source>
</evidence>
<dbReference type="PANTHER" id="PTHR10746">
    <property type="entry name" value="50S RIBOSOMAL PROTEIN L4"/>
    <property type="match status" value="1"/>
</dbReference>
<evidence type="ECO:0000256" key="6">
    <source>
        <dbReference type="SAM" id="MobiDB-lite"/>
    </source>
</evidence>
<evidence type="ECO:0000256" key="1">
    <source>
        <dbReference type="ARBA" id="ARBA00010528"/>
    </source>
</evidence>
<keyword evidence="5" id="KW-0694">RNA-binding</keyword>
<dbReference type="EMBL" id="FZNS01000002">
    <property type="protein sequence ID" value="SNR45329.1"/>
    <property type="molecule type" value="Genomic_DNA"/>
</dbReference>
<evidence type="ECO:0000256" key="3">
    <source>
        <dbReference type="ARBA" id="ARBA00023274"/>
    </source>
</evidence>
<comment type="function">
    <text evidence="5">Forms part of the polypeptide exit tunnel.</text>
</comment>
<evidence type="ECO:0000313" key="7">
    <source>
        <dbReference type="EMBL" id="SNR45329.1"/>
    </source>
</evidence>
<evidence type="ECO:0000256" key="5">
    <source>
        <dbReference type="HAMAP-Rule" id="MF_01328"/>
    </source>
</evidence>
<keyword evidence="3 5" id="KW-0687">Ribonucleoprotein</keyword>
<comment type="subunit">
    <text evidence="5">Part of the 50S ribosomal subunit.</text>
</comment>
<reference evidence="8" key="1">
    <citation type="submission" date="2017-06" db="EMBL/GenBank/DDBJ databases">
        <authorList>
            <person name="Varghese N."/>
            <person name="Submissions S."/>
        </authorList>
    </citation>
    <scope>NUCLEOTIDE SEQUENCE [LARGE SCALE GENOMIC DNA]</scope>
    <source>
        <strain evidence="8">DSM 28041</strain>
    </source>
</reference>
<evidence type="ECO:0000313" key="8">
    <source>
        <dbReference type="Proteomes" id="UP000198310"/>
    </source>
</evidence>
<comment type="similarity">
    <text evidence="1 5">Belongs to the universal ribosomal protein uL4 family.</text>
</comment>
<dbReference type="Gene3D" id="3.40.1370.10">
    <property type="match status" value="1"/>
</dbReference>
<gene>
    <name evidence="5" type="primary">rplD</name>
    <name evidence="7" type="ORF">SAMN06269173_102553</name>
</gene>
<dbReference type="AlphaFoldDB" id="A0A238WI27"/>
<dbReference type="GO" id="GO:0019843">
    <property type="term" value="F:rRNA binding"/>
    <property type="evidence" value="ECO:0007669"/>
    <property type="project" value="UniProtKB-UniRule"/>
</dbReference>
<name>A0A238WI27_9BACT</name>
<proteinExistence type="inferred from homology"/>
<dbReference type="RefSeq" id="WP_045688451.1">
    <property type="nucleotide sequence ID" value="NZ_FZNS01000002.1"/>
</dbReference>
<dbReference type="GO" id="GO:0003735">
    <property type="term" value="F:structural constituent of ribosome"/>
    <property type="evidence" value="ECO:0007669"/>
    <property type="project" value="InterPro"/>
</dbReference>
<dbReference type="Pfam" id="PF00573">
    <property type="entry name" value="Ribosomal_L4"/>
    <property type="match status" value="1"/>
</dbReference>
<dbReference type="SUPFAM" id="SSF52166">
    <property type="entry name" value="Ribosomal protein L4"/>
    <property type="match status" value="1"/>
</dbReference>
<organism evidence="7 8">
    <name type="scientific">Hymenobacter mucosus</name>
    <dbReference type="NCBI Taxonomy" id="1411120"/>
    <lineage>
        <taxon>Bacteria</taxon>
        <taxon>Pseudomonadati</taxon>
        <taxon>Bacteroidota</taxon>
        <taxon>Cytophagia</taxon>
        <taxon>Cytophagales</taxon>
        <taxon>Hymenobacteraceae</taxon>
        <taxon>Hymenobacter</taxon>
    </lineage>
</organism>